<accession>A0A9X3IUJ9</accession>
<dbReference type="PANTHER" id="PTHR34512:SF30">
    <property type="entry name" value="OUTER MEMBRANE PROTEIN ASSEMBLY FACTOR BAMB"/>
    <property type="match status" value="1"/>
</dbReference>
<keyword evidence="3 4" id="KW-0998">Cell outer membrane</keyword>
<keyword evidence="2 4" id="KW-0472">Membrane</keyword>
<evidence type="ECO:0000259" key="6">
    <source>
        <dbReference type="Pfam" id="PF13360"/>
    </source>
</evidence>
<dbReference type="HAMAP" id="MF_00923">
    <property type="entry name" value="OM_assembly_BamB"/>
    <property type="match status" value="1"/>
</dbReference>
<dbReference type="AlphaFoldDB" id="A0A9X3IUJ9"/>
<keyword evidence="1 4" id="KW-0732">Signal</keyword>
<comment type="function">
    <text evidence="4">Part of the outer membrane protein assembly complex, which is involved in assembly and insertion of beta-barrel proteins into the outer membrane.</text>
</comment>
<dbReference type="SMART" id="SM00564">
    <property type="entry name" value="PQQ"/>
    <property type="match status" value="7"/>
</dbReference>
<proteinExistence type="inferred from homology"/>
<dbReference type="Proteomes" id="UP001150830">
    <property type="component" value="Unassembled WGS sequence"/>
</dbReference>
<dbReference type="RefSeq" id="WP_283175234.1">
    <property type="nucleotide sequence ID" value="NZ_JAPNOA010000058.1"/>
</dbReference>
<comment type="subcellular location">
    <subcellularLocation>
        <location evidence="4">Cell outer membrane</location>
        <topology evidence="4">Lipid-anchor</topology>
    </subcellularLocation>
</comment>
<reference evidence="7" key="1">
    <citation type="submission" date="2022-11" db="EMBL/GenBank/DDBJ databases">
        <title>Parathalassolutuus dongxingensis gen. nov., sp. nov., a novel member of family Oceanospirillaceae isolated from a coastal shrimp pond in Guangxi, China.</title>
        <authorList>
            <person name="Chen H."/>
        </authorList>
    </citation>
    <scope>NUCLEOTIDE SEQUENCE</scope>
    <source>
        <strain evidence="7">G-43</strain>
    </source>
</reference>
<dbReference type="InterPro" id="IPR018391">
    <property type="entry name" value="PQQ_b-propeller_rpt"/>
</dbReference>
<evidence type="ECO:0000313" key="7">
    <source>
        <dbReference type="EMBL" id="MCY0967029.1"/>
    </source>
</evidence>
<keyword evidence="8" id="KW-1185">Reference proteome</keyword>
<dbReference type="InterPro" id="IPR017687">
    <property type="entry name" value="BamB"/>
</dbReference>
<comment type="similarity">
    <text evidence="4">Belongs to the BamB family.</text>
</comment>
<gene>
    <name evidence="4 7" type="primary">bamB</name>
    <name evidence="7" type="ORF">OUO13_17765</name>
</gene>
<sequence length="397" mass="42965">MTWRTLTLAAAVLLAACSGQPAKVAVDDLPSSPLSVEWRKQLGTGSGSVFSRLRAVVEDNRIYAADTSGAVTALELDSGSTIWSIQLDKQIGSAMTKVDDTLYVVTYDGVIHALSAEDGSSKWEAHLSSESVAPVGADSERVFVHTVDGRIAALDAADGKQLWSYETSMPVLTVRGTGTPMPVDGLVITGLANGKVIALDRELGIPRWEARLAMPEGRSELDRLVDVDGTVYLEDNLVYAASYHGKVAAIGLDGNTRWEEDGSSYTSPELALGNVYLTLDDGRIQAYDQATGNGIWTQVDLKDKALGPITASGNHLAVADSDGYLYLLNQQDGSLAARIWLRPRPLHINYPNQSEATRWREMRGRDFGIRNPIIATDKGLLVYTNDGEMLLLEIRSE</sequence>
<keyword evidence="4" id="KW-0564">Palmitate</keyword>
<evidence type="ECO:0000313" key="8">
    <source>
        <dbReference type="Proteomes" id="UP001150830"/>
    </source>
</evidence>
<dbReference type="InterPro" id="IPR002372">
    <property type="entry name" value="PQQ_rpt_dom"/>
</dbReference>
<evidence type="ECO:0000256" key="1">
    <source>
        <dbReference type="ARBA" id="ARBA00022729"/>
    </source>
</evidence>
<feature type="signal peptide" evidence="5">
    <location>
        <begin position="1"/>
        <end position="24"/>
    </location>
</feature>
<protein>
    <recommendedName>
        <fullName evidence="4">Outer membrane protein assembly factor BamB</fullName>
    </recommendedName>
</protein>
<dbReference type="SUPFAM" id="SSF50998">
    <property type="entry name" value="Quinoprotein alcohol dehydrogenase-like"/>
    <property type="match status" value="1"/>
</dbReference>
<dbReference type="EMBL" id="JAPNOA010000058">
    <property type="protein sequence ID" value="MCY0967029.1"/>
    <property type="molecule type" value="Genomic_DNA"/>
</dbReference>
<dbReference type="InterPro" id="IPR011047">
    <property type="entry name" value="Quinoprotein_ADH-like_sf"/>
</dbReference>
<dbReference type="Pfam" id="PF13360">
    <property type="entry name" value="PQQ_2"/>
    <property type="match status" value="1"/>
</dbReference>
<evidence type="ECO:0000256" key="5">
    <source>
        <dbReference type="SAM" id="SignalP"/>
    </source>
</evidence>
<dbReference type="NCBIfam" id="TIGR03300">
    <property type="entry name" value="assembly_YfgL"/>
    <property type="match status" value="1"/>
</dbReference>
<evidence type="ECO:0000256" key="3">
    <source>
        <dbReference type="ARBA" id="ARBA00023237"/>
    </source>
</evidence>
<comment type="caution">
    <text evidence="7">The sequence shown here is derived from an EMBL/GenBank/DDBJ whole genome shotgun (WGS) entry which is preliminary data.</text>
</comment>
<dbReference type="PROSITE" id="PS51257">
    <property type="entry name" value="PROKAR_LIPOPROTEIN"/>
    <property type="match status" value="1"/>
</dbReference>
<comment type="subunit">
    <text evidence="4">Part of the Bam complex.</text>
</comment>
<name>A0A9X3IUJ9_9GAMM</name>
<dbReference type="GO" id="GO:0051205">
    <property type="term" value="P:protein insertion into membrane"/>
    <property type="evidence" value="ECO:0007669"/>
    <property type="project" value="UniProtKB-UniRule"/>
</dbReference>
<evidence type="ECO:0000256" key="2">
    <source>
        <dbReference type="ARBA" id="ARBA00023136"/>
    </source>
</evidence>
<feature type="chain" id="PRO_5040761509" description="Outer membrane protein assembly factor BamB" evidence="5">
    <location>
        <begin position="25"/>
        <end position="397"/>
    </location>
</feature>
<dbReference type="Gene3D" id="2.130.10.10">
    <property type="entry name" value="YVTN repeat-like/Quinoprotein amine dehydrogenase"/>
    <property type="match status" value="1"/>
</dbReference>
<evidence type="ECO:0000256" key="4">
    <source>
        <dbReference type="HAMAP-Rule" id="MF_00923"/>
    </source>
</evidence>
<feature type="domain" description="Pyrrolo-quinoline quinone repeat" evidence="6">
    <location>
        <begin position="99"/>
        <end position="298"/>
    </location>
</feature>
<dbReference type="GO" id="GO:0009279">
    <property type="term" value="C:cell outer membrane"/>
    <property type="evidence" value="ECO:0007669"/>
    <property type="project" value="UniProtKB-SubCell"/>
</dbReference>
<organism evidence="7 8">
    <name type="scientific">Parathalassolituus penaei</name>
    <dbReference type="NCBI Taxonomy" id="2997323"/>
    <lineage>
        <taxon>Bacteria</taxon>
        <taxon>Pseudomonadati</taxon>
        <taxon>Pseudomonadota</taxon>
        <taxon>Gammaproteobacteria</taxon>
        <taxon>Oceanospirillales</taxon>
        <taxon>Oceanospirillaceae</taxon>
        <taxon>Parathalassolituus</taxon>
    </lineage>
</organism>
<keyword evidence="4" id="KW-0449">Lipoprotein</keyword>
<dbReference type="GO" id="GO:0043165">
    <property type="term" value="P:Gram-negative-bacterium-type cell outer membrane assembly"/>
    <property type="evidence" value="ECO:0007669"/>
    <property type="project" value="UniProtKB-UniRule"/>
</dbReference>
<dbReference type="InterPro" id="IPR015943">
    <property type="entry name" value="WD40/YVTN_repeat-like_dom_sf"/>
</dbReference>
<dbReference type="PANTHER" id="PTHR34512">
    <property type="entry name" value="CELL SURFACE PROTEIN"/>
    <property type="match status" value="1"/>
</dbReference>